<reference evidence="2 3" key="1">
    <citation type="submission" date="2019-07" db="EMBL/GenBank/DDBJ databases">
        <authorList>
            <person name="Tomko B.E."/>
            <person name="Krukonis G.P."/>
            <person name="Delesalle V.A."/>
        </authorList>
    </citation>
    <scope>NUCLEOTIDE SEQUENCE [LARGE SCALE GENOMIC DNA]</scope>
</reference>
<dbReference type="KEGG" id="vg:77850623"/>
<dbReference type="GeneID" id="77850623"/>
<feature type="transmembrane region" description="Helical" evidence="1">
    <location>
        <begin position="7"/>
        <end position="28"/>
    </location>
</feature>
<sequence>MNHYALNCLTAAMFAGISLMIVLKAIFIGITPQLAGNVVIQVGIFIFFYKVNPVFRDIVDNLKNKIRGDGE</sequence>
<name>A0A5P8PHX2_9CAUD</name>
<evidence type="ECO:0000313" key="2">
    <source>
        <dbReference type="EMBL" id="QFR56301.1"/>
    </source>
</evidence>
<protein>
    <submittedName>
        <fullName evidence="2">Uncharacterized protein</fullName>
    </submittedName>
</protein>
<dbReference type="Proteomes" id="UP000325623">
    <property type="component" value="Segment"/>
</dbReference>
<dbReference type="RefSeq" id="YP_010644399.1">
    <property type="nucleotide sequence ID" value="NC_070624.1"/>
</dbReference>
<keyword evidence="1" id="KW-0812">Transmembrane</keyword>
<evidence type="ECO:0000313" key="3">
    <source>
        <dbReference type="Proteomes" id="UP000325623"/>
    </source>
</evidence>
<gene>
    <name evidence="2" type="primary">88</name>
    <name evidence="2" type="ORF">000TH010_88</name>
</gene>
<keyword evidence="1" id="KW-0472">Membrane</keyword>
<keyword evidence="3" id="KW-1185">Reference proteome</keyword>
<proteinExistence type="predicted"/>
<evidence type="ECO:0000256" key="1">
    <source>
        <dbReference type="SAM" id="Phobius"/>
    </source>
</evidence>
<dbReference type="EMBL" id="MN176219">
    <property type="protein sequence ID" value="QFR56301.1"/>
    <property type="molecule type" value="Genomic_DNA"/>
</dbReference>
<feature type="transmembrane region" description="Helical" evidence="1">
    <location>
        <begin position="34"/>
        <end position="55"/>
    </location>
</feature>
<organism evidence="2 3">
    <name type="scientific">Bacillus phage 000TH010</name>
    <dbReference type="NCBI Taxonomy" id="2601652"/>
    <lineage>
        <taxon>Viruses</taxon>
        <taxon>Duplodnaviria</taxon>
        <taxon>Heunggongvirae</taxon>
        <taxon>Uroviricota</taxon>
        <taxon>Caudoviricetes</taxon>
        <taxon>Trautnerviridae</taxon>
        <taxon>Polsinellivirinae</taxon>
        <taxon>Rivavirus</taxon>
        <taxon>Rivavirus rv000TH010</taxon>
    </lineage>
</organism>
<accession>A0A5P8PHX2</accession>
<keyword evidence="1" id="KW-1133">Transmembrane helix</keyword>